<dbReference type="Proteomes" id="UP001201163">
    <property type="component" value="Unassembled WGS sequence"/>
</dbReference>
<evidence type="ECO:0000256" key="2">
    <source>
        <dbReference type="ARBA" id="ARBA00008169"/>
    </source>
</evidence>
<dbReference type="EMBL" id="JAKELL010000004">
    <property type="protein sequence ID" value="KAH8999207.1"/>
    <property type="molecule type" value="Genomic_DNA"/>
</dbReference>
<evidence type="ECO:0000256" key="1">
    <source>
        <dbReference type="ARBA" id="ARBA00001966"/>
    </source>
</evidence>
<evidence type="ECO:0000256" key="5">
    <source>
        <dbReference type="ARBA" id="ARBA00022723"/>
    </source>
</evidence>
<dbReference type="HAMAP" id="MF_03115">
    <property type="entry name" value="Anamorsin"/>
    <property type="match status" value="1"/>
</dbReference>
<keyword evidence="4 9" id="KW-0963">Cytoplasm</keyword>
<feature type="short sequence motif" description="Cx2C motif 2" evidence="9">
    <location>
        <begin position="295"/>
        <end position="298"/>
    </location>
</feature>
<dbReference type="AlphaFoldDB" id="A0AAD4QBY4"/>
<proteinExistence type="inferred from homology"/>
<dbReference type="Pfam" id="PF05093">
    <property type="entry name" value="CIAPIN1"/>
    <property type="match status" value="1"/>
</dbReference>
<feature type="binding site" evidence="9">
    <location>
        <position position="231"/>
    </location>
    <ligand>
        <name>[2Fe-2S] cluster</name>
        <dbReference type="ChEBI" id="CHEBI:190135"/>
    </ligand>
</feature>
<feature type="domain" description="Fe-S cluster assembly protein Dre2 N-terminal" evidence="11">
    <location>
        <begin position="38"/>
        <end position="137"/>
    </location>
</feature>
<evidence type="ECO:0000256" key="3">
    <source>
        <dbReference type="ARBA" id="ARBA00022485"/>
    </source>
</evidence>
<keyword evidence="5 9" id="KW-0479">Metal-binding</keyword>
<dbReference type="PANTHER" id="PTHR13273:SF14">
    <property type="entry name" value="ANAMORSIN"/>
    <property type="match status" value="1"/>
</dbReference>
<evidence type="ECO:0000256" key="4">
    <source>
        <dbReference type="ARBA" id="ARBA00022490"/>
    </source>
</evidence>
<feature type="binding site" evidence="9">
    <location>
        <position position="284"/>
    </location>
    <ligand>
        <name>[4Fe-4S] cluster</name>
        <dbReference type="ChEBI" id="CHEBI:49883"/>
    </ligand>
</feature>
<comment type="cofactor">
    <cofactor evidence="1 9">
        <name>[4Fe-4S] cluster</name>
        <dbReference type="ChEBI" id="CHEBI:49883"/>
    </cofactor>
</comment>
<evidence type="ECO:0000259" key="10">
    <source>
        <dbReference type="Pfam" id="PF05093"/>
    </source>
</evidence>
<dbReference type="GO" id="GO:0016226">
    <property type="term" value="P:iron-sulfur cluster assembly"/>
    <property type="evidence" value="ECO:0007669"/>
    <property type="project" value="UniProtKB-UniRule"/>
</dbReference>
<comment type="similarity">
    <text evidence="2 9">Belongs to the anamorsin family.</text>
</comment>
<dbReference type="GO" id="GO:0009055">
    <property type="term" value="F:electron transfer activity"/>
    <property type="evidence" value="ECO:0007669"/>
    <property type="project" value="UniProtKB-UniRule"/>
</dbReference>
<keyword evidence="3 9" id="KW-0004">4Fe-4S</keyword>
<comment type="cofactor">
    <cofactor evidence="9">
        <name>[2Fe-2S] cluster</name>
        <dbReference type="ChEBI" id="CHEBI:190135"/>
    </cofactor>
</comment>
<feature type="binding site" evidence="9">
    <location>
        <position position="226"/>
    </location>
    <ligand>
        <name>[2Fe-2S] cluster</name>
        <dbReference type="ChEBI" id="CHEBI:190135"/>
    </ligand>
</feature>
<protein>
    <submittedName>
        <fullName evidence="12">Cytokine-induced anti-apoptosis inhibitor 1, Fe-S biogenesis-domain-containing protein</fullName>
    </submittedName>
</protein>
<feature type="binding site" evidence="9">
    <location>
        <position position="298"/>
    </location>
    <ligand>
        <name>[4Fe-4S] cluster</name>
        <dbReference type="ChEBI" id="CHEBI:49883"/>
    </ligand>
</feature>
<feature type="binding site" evidence="9">
    <location>
        <position position="287"/>
    </location>
    <ligand>
        <name>[4Fe-4S] cluster</name>
        <dbReference type="ChEBI" id="CHEBI:49883"/>
    </ligand>
</feature>
<keyword evidence="13" id="KW-1185">Reference proteome</keyword>
<comment type="domain">
    <text evidence="9">The C-terminal domain binds 2 Fe-S clusters but is otherwise mostly in an intrinsically disordered conformation.</text>
</comment>
<feature type="binding site" evidence="9">
    <location>
        <position position="295"/>
    </location>
    <ligand>
        <name>[4Fe-4S] cluster</name>
        <dbReference type="ChEBI" id="CHEBI:49883"/>
    </ligand>
</feature>
<dbReference type="GO" id="GO:0051537">
    <property type="term" value="F:2 iron, 2 sulfur cluster binding"/>
    <property type="evidence" value="ECO:0007669"/>
    <property type="project" value="UniProtKB-UniRule"/>
</dbReference>
<comment type="subcellular location">
    <subcellularLocation>
        <location evidence="9">Cytoplasm</location>
    </subcellularLocation>
    <subcellularLocation>
        <location evidence="9">Mitochondrion intermembrane space</location>
    </subcellularLocation>
</comment>
<dbReference type="InterPro" id="IPR046408">
    <property type="entry name" value="CIAPIN1"/>
</dbReference>
<keyword evidence="8 9" id="KW-0496">Mitochondrion</keyword>
<dbReference type="Pfam" id="PF16803">
    <property type="entry name" value="DRE2_N"/>
    <property type="match status" value="1"/>
</dbReference>
<reference evidence="12" key="1">
    <citation type="submission" date="2022-01" db="EMBL/GenBank/DDBJ databases">
        <title>Comparative genomics reveals a dynamic genome evolution in the ectomycorrhizal milk-cap (Lactarius) mushrooms.</title>
        <authorList>
            <consortium name="DOE Joint Genome Institute"/>
            <person name="Lebreton A."/>
            <person name="Tang N."/>
            <person name="Kuo A."/>
            <person name="LaButti K."/>
            <person name="Drula E."/>
            <person name="Barry K."/>
            <person name="Clum A."/>
            <person name="Lipzen A."/>
            <person name="Mousain D."/>
            <person name="Ng V."/>
            <person name="Wang R."/>
            <person name="Wang X."/>
            <person name="Dai Y."/>
            <person name="Henrissat B."/>
            <person name="Grigoriev I.V."/>
            <person name="Guerin-Laguette A."/>
            <person name="Yu F."/>
            <person name="Martin F.M."/>
        </authorList>
    </citation>
    <scope>NUCLEOTIDE SEQUENCE</scope>
    <source>
        <strain evidence="12">QP</strain>
    </source>
</reference>
<sequence>MAPVAIYPTSPGANIAKSTAYASVKGPALVIGSLSTAQDGKYQHVVSELEVTRQVERQMLDRLLGQGNPTVLEPEAYSSIHVTLSPADHQLLQPHVSELLSQLFEGLSPQGTLHVLHWTSLDYTDLSSNLTLAGFHILTPTPTDGRVIAQKPSLPTGTSFSLKTRAVASTSVALPRRSVAAKKAIWDLTAPRGNTIDAESLLTDADKERPAACEPVKGGARRRKACKGCTCGLAEEEEAELRSSLAKIVLLDGSEDGATSEVARSEKERLSKAAKAAPKATSSCGSCFLGDAFRCASCPYMGLPAFNPGEKVEIDLGMDDYLIFLSHVSMCRSLYC</sequence>
<keyword evidence="9" id="KW-0001">2Fe-2S</keyword>
<dbReference type="GO" id="GO:0051539">
    <property type="term" value="F:4 iron, 4 sulfur cluster binding"/>
    <property type="evidence" value="ECO:0007669"/>
    <property type="project" value="UniProtKB-KW"/>
</dbReference>
<evidence type="ECO:0000256" key="9">
    <source>
        <dbReference type="HAMAP-Rule" id="MF_03115"/>
    </source>
</evidence>
<evidence type="ECO:0000259" key="11">
    <source>
        <dbReference type="Pfam" id="PF16803"/>
    </source>
</evidence>
<dbReference type="GO" id="GO:0005758">
    <property type="term" value="C:mitochondrial intermembrane space"/>
    <property type="evidence" value="ECO:0007669"/>
    <property type="project" value="UniProtKB-SubCell"/>
</dbReference>
<dbReference type="PANTHER" id="PTHR13273">
    <property type="entry name" value="ANAMORSIN"/>
    <property type="match status" value="1"/>
</dbReference>
<evidence type="ECO:0000313" key="12">
    <source>
        <dbReference type="EMBL" id="KAH8999207.1"/>
    </source>
</evidence>
<dbReference type="InterPro" id="IPR031838">
    <property type="entry name" value="Dre2_N"/>
</dbReference>
<dbReference type="InterPro" id="IPR007785">
    <property type="entry name" value="Anamorsin"/>
</dbReference>
<accession>A0AAD4QBY4</accession>
<organism evidence="12 13">
    <name type="scientific">Lactarius akahatsu</name>
    <dbReference type="NCBI Taxonomy" id="416441"/>
    <lineage>
        <taxon>Eukaryota</taxon>
        <taxon>Fungi</taxon>
        <taxon>Dikarya</taxon>
        <taxon>Basidiomycota</taxon>
        <taxon>Agaricomycotina</taxon>
        <taxon>Agaricomycetes</taxon>
        <taxon>Russulales</taxon>
        <taxon>Russulaceae</taxon>
        <taxon>Lactarius</taxon>
    </lineage>
</organism>
<feature type="binding site" evidence="9">
    <location>
        <position position="213"/>
    </location>
    <ligand>
        <name>[2Fe-2S] cluster</name>
        <dbReference type="ChEBI" id="CHEBI:190135"/>
    </ligand>
</feature>
<comment type="domain">
    <text evidence="9">The twin Cx2C motifs are involved in the recognition by the mitochondrial MIA40-ERV1 disulfide relay system. The formation of 2 disulfide bonds in the Cx2C motifs through dithiol/disulfide exchange reactions effectively traps the protein in the mitochondrial intermembrane space.</text>
</comment>
<comment type="caution">
    <text evidence="12">The sequence shown here is derived from an EMBL/GenBank/DDBJ whole genome shotgun (WGS) entry which is preliminary data.</text>
</comment>
<feature type="domain" description="Anamorsin C-terminal" evidence="10">
    <location>
        <begin position="209"/>
        <end position="314"/>
    </location>
</feature>
<evidence type="ECO:0000256" key="7">
    <source>
        <dbReference type="ARBA" id="ARBA00023014"/>
    </source>
</evidence>
<feature type="short sequence motif" description="Cx2C motif 1" evidence="9">
    <location>
        <begin position="284"/>
        <end position="287"/>
    </location>
</feature>
<evidence type="ECO:0000256" key="8">
    <source>
        <dbReference type="ARBA" id="ARBA00023128"/>
    </source>
</evidence>
<keyword evidence="7 9" id="KW-0411">Iron-sulfur</keyword>
<gene>
    <name evidence="12" type="ORF">EDB92DRAFT_1832986</name>
</gene>
<comment type="caution">
    <text evidence="9">Lacks conserved residue(s) required for the propagation of feature annotation.</text>
</comment>
<feature type="region of interest" description="Fe-S binding site B" evidence="9">
    <location>
        <begin position="284"/>
        <end position="298"/>
    </location>
</feature>
<keyword evidence="6 9" id="KW-0408">Iron</keyword>
<evidence type="ECO:0000313" key="13">
    <source>
        <dbReference type="Proteomes" id="UP001201163"/>
    </source>
</evidence>
<comment type="domain">
    <text evidence="9">The N-terminal domain has structural similarity with S-adenosyl-L-methionine-dependent methyltransferases, but does not bind S-adenosyl-L-methionine. It is required for correct assembly of the 2 Fe-S clusters.</text>
</comment>
<feature type="binding site" evidence="9">
    <location>
        <position position="229"/>
    </location>
    <ligand>
        <name>[2Fe-2S] cluster</name>
        <dbReference type="ChEBI" id="CHEBI:190135"/>
    </ligand>
</feature>
<evidence type="ECO:0000256" key="6">
    <source>
        <dbReference type="ARBA" id="ARBA00023004"/>
    </source>
</evidence>
<name>A0AAD4QBY4_9AGAM</name>
<dbReference type="GO" id="GO:0046872">
    <property type="term" value="F:metal ion binding"/>
    <property type="evidence" value="ECO:0007669"/>
    <property type="project" value="UniProtKB-KW"/>
</dbReference>